<dbReference type="Pfam" id="PF24883">
    <property type="entry name" value="NPHP3_N"/>
    <property type="match status" value="1"/>
</dbReference>
<feature type="domain" description="Nephrocystin 3-like N-terminal" evidence="3">
    <location>
        <begin position="68"/>
        <end position="160"/>
    </location>
</feature>
<dbReference type="EMBL" id="FUEG01000004">
    <property type="protein sequence ID" value="SJL02903.1"/>
    <property type="molecule type" value="Genomic_DNA"/>
</dbReference>
<dbReference type="PANTHER" id="PTHR10039:SF16">
    <property type="entry name" value="GPI INOSITOL-DEACYLASE"/>
    <property type="match status" value="1"/>
</dbReference>
<evidence type="ECO:0000313" key="5">
    <source>
        <dbReference type="Proteomes" id="UP000219338"/>
    </source>
</evidence>
<dbReference type="STRING" id="47428.A0A284R2G4"/>
<dbReference type="Pfam" id="PF12796">
    <property type="entry name" value="Ank_2"/>
    <property type="match status" value="1"/>
</dbReference>
<evidence type="ECO:0000259" key="3">
    <source>
        <dbReference type="Pfam" id="PF24883"/>
    </source>
</evidence>
<organism evidence="4 5">
    <name type="scientific">Armillaria ostoyae</name>
    <name type="common">Armillaria root rot fungus</name>
    <dbReference type="NCBI Taxonomy" id="47428"/>
    <lineage>
        <taxon>Eukaryota</taxon>
        <taxon>Fungi</taxon>
        <taxon>Dikarya</taxon>
        <taxon>Basidiomycota</taxon>
        <taxon>Agaricomycotina</taxon>
        <taxon>Agaricomycetes</taxon>
        <taxon>Agaricomycetidae</taxon>
        <taxon>Agaricales</taxon>
        <taxon>Marasmiineae</taxon>
        <taxon>Physalacriaceae</taxon>
        <taxon>Armillaria</taxon>
    </lineage>
</organism>
<feature type="repeat" description="ANK" evidence="2">
    <location>
        <begin position="693"/>
        <end position="721"/>
    </location>
</feature>
<name>A0A284R2G4_ARMOS</name>
<evidence type="ECO:0000256" key="1">
    <source>
        <dbReference type="ARBA" id="ARBA00022737"/>
    </source>
</evidence>
<sequence>MSVDPISLLTGIPDLIKQCEQDYKFFNKIKDAPKACSELMNELDNTWAMLVELQEHVSGVEDREKSSSAGNGKTILMSSVIDYLKRNLKHIGKNIILFAFADIQDIQSTDVVVLLCTLLVQLLDHYKLEDFVENPDFAELEKMMQRHHADPPKFLQYLIELLGKGKRRESIAAIHDLAYVAGSKISILVTSRAEQDIVDILSHVPTISLIDKTQRVEDDIQKFIEVRMNNPDYLLLTHLPEPVHAHISLTLLEKANGMFRLVDCQLQSLAKAKVEKDINNILRNLPADLNSMYERILQGVKGDGQEALHLEEVMEAVMVEAGRGSLNMDLKPLSDKHLLETCSSLVCNDTKTDILTLSHASMQDFLFSDYLKEKDFQNGPCTTPQSLAKHLEQHLLFAYVTSNWHLHVVKIYETCFELREQPPDIHTFFVLSNDSEKKLRYIMKDNSSKLQWEYEWGDIVYKDLLNVTESTYKSKLEDIGGFVGPLDCAGPAWLATDKELLQYHTWRDLSSTTSVEELDYMVYPLMSQGPASLFKECPMFYFGTPLMISIFAGKLDTIKMLLEDLHIDMNTCAWHHYCHYKVMSPIFLTIKYRHIEAVQLLLQHGSTTAFPPEPGPKWFPEQEPEDGHSDIIIGAANYGHADIFHILICHRVNINTRSSISGNTVLHAAIRCGCIDSVKVLVEAGCNISLHSKRKTPLDLALNQQSSDLVQYLLEKGASFDQCLPQIFEDLEWAVREPWYPET</sequence>
<dbReference type="Proteomes" id="UP000219338">
    <property type="component" value="Unassembled WGS sequence"/>
</dbReference>
<evidence type="ECO:0000313" key="4">
    <source>
        <dbReference type="EMBL" id="SJL02903.1"/>
    </source>
</evidence>
<dbReference type="PROSITE" id="PS50088">
    <property type="entry name" value="ANK_REPEAT"/>
    <property type="match status" value="2"/>
</dbReference>
<dbReference type="AlphaFoldDB" id="A0A284R2G4"/>
<dbReference type="InterPro" id="IPR056884">
    <property type="entry name" value="NPHP3-like_N"/>
</dbReference>
<reference evidence="5" key="1">
    <citation type="journal article" date="2017" name="Nat. Ecol. Evol.">
        <title>Genome expansion and lineage-specific genetic innovations in the forest pathogenic fungi Armillaria.</title>
        <authorList>
            <person name="Sipos G."/>
            <person name="Prasanna A.N."/>
            <person name="Walter M.C."/>
            <person name="O'Connor E."/>
            <person name="Balint B."/>
            <person name="Krizsan K."/>
            <person name="Kiss B."/>
            <person name="Hess J."/>
            <person name="Varga T."/>
            <person name="Slot J."/>
            <person name="Riley R."/>
            <person name="Boka B."/>
            <person name="Rigling D."/>
            <person name="Barry K."/>
            <person name="Lee J."/>
            <person name="Mihaltcheva S."/>
            <person name="LaButti K."/>
            <person name="Lipzen A."/>
            <person name="Waldron R."/>
            <person name="Moloney N.M."/>
            <person name="Sperisen C."/>
            <person name="Kredics L."/>
            <person name="Vagvoelgyi C."/>
            <person name="Patrignani A."/>
            <person name="Fitzpatrick D."/>
            <person name="Nagy I."/>
            <person name="Doyle S."/>
            <person name="Anderson J.B."/>
            <person name="Grigoriev I.V."/>
            <person name="Gueldener U."/>
            <person name="Muensterkoetter M."/>
            <person name="Nagy L.G."/>
        </authorList>
    </citation>
    <scope>NUCLEOTIDE SEQUENCE [LARGE SCALE GENOMIC DNA]</scope>
    <source>
        <strain evidence="5">C18/9</strain>
    </source>
</reference>
<dbReference type="PANTHER" id="PTHR10039">
    <property type="entry name" value="AMELOGENIN"/>
    <property type="match status" value="1"/>
</dbReference>
<dbReference type="PROSITE" id="PS50297">
    <property type="entry name" value="ANK_REP_REGION"/>
    <property type="match status" value="2"/>
</dbReference>
<keyword evidence="2" id="KW-0040">ANK repeat</keyword>
<keyword evidence="5" id="KW-1185">Reference proteome</keyword>
<accession>A0A284R2G4</accession>
<dbReference type="Gene3D" id="1.25.40.20">
    <property type="entry name" value="Ankyrin repeat-containing domain"/>
    <property type="match status" value="2"/>
</dbReference>
<protein>
    <recommendedName>
        <fullName evidence="3">Nephrocystin 3-like N-terminal domain-containing protein</fullName>
    </recommendedName>
</protein>
<keyword evidence="1" id="KW-0677">Repeat</keyword>
<dbReference type="SUPFAM" id="SSF48403">
    <property type="entry name" value="Ankyrin repeat"/>
    <property type="match status" value="1"/>
</dbReference>
<proteinExistence type="predicted"/>
<gene>
    <name evidence="4" type="ORF">ARMOST_06244</name>
</gene>
<feature type="repeat" description="ANK" evidence="2">
    <location>
        <begin position="661"/>
        <end position="693"/>
    </location>
</feature>
<dbReference type="InterPro" id="IPR036770">
    <property type="entry name" value="Ankyrin_rpt-contain_sf"/>
</dbReference>
<dbReference type="OrthoDB" id="7464126at2759"/>
<dbReference type="SMART" id="SM00248">
    <property type="entry name" value="ANK"/>
    <property type="match status" value="5"/>
</dbReference>
<dbReference type="InterPro" id="IPR002110">
    <property type="entry name" value="Ankyrin_rpt"/>
</dbReference>
<evidence type="ECO:0000256" key="2">
    <source>
        <dbReference type="PROSITE-ProRule" id="PRU00023"/>
    </source>
</evidence>